<dbReference type="OrthoDB" id="372011at2157"/>
<dbReference type="RefSeq" id="WP_048188497.1">
    <property type="nucleotide sequence ID" value="NZ_CP011097.1"/>
</dbReference>
<dbReference type="InterPro" id="IPR002674">
    <property type="entry name" value="Ribosomal_eL43"/>
</dbReference>
<dbReference type="SUPFAM" id="SSF57829">
    <property type="entry name" value="Zn-binding ribosomal proteins"/>
    <property type="match status" value="1"/>
</dbReference>
<dbReference type="Pfam" id="PF01780">
    <property type="entry name" value="Ribosomal_L37ae"/>
    <property type="match status" value="1"/>
</dbReference>
<proteinExistence type="inferred from homology"/>
<sequence length="70" mass="7746">MLKKGGSLKGLRQKYGIKHRKKFSAVHALLKEKRKCTQCGSLKFGREAVGIWACKKCGYKIAGTAYDLSA</sequence>
<dbReference type="GO" id="GO:0006412">
    <property type="term" value="P:translation"/>
    <property type="evidence" value="ECO:0007669"/>
    <property type="project" value="InterPro"/>
</dbReference>
<organism evidence="6 7">
    <name type="scientific">Candidatus Nitrosotenuis cloacae</name>
    <dbReference type="NCBI Taxonomy" id="1603555"/>
    <lineage>
        <taxon>Archaea</taxon>
        <taxon>Nitrososphaerota</taxon>
        <taxon>Candidatus Nitrosotenuis</taxon>
    </lineage>
</organism>
<evidence type="ECO:0000256" key="1">
    <source>
        <dbReference type="ARBA" id="ARBA00008672"/>
    </source>
</evidence>
<dbReference type="InterPro" id="IPR011331">
    <property type="entry name" value="Ribosomal_eL37/eL43"/>
</dbReference>
<keyword evidence="4" id="KW-0687">Ribonucleoprotein</keyword>
<reference evidence="6 7" key="1">
    <citation type="journal article" date="2016" name="Sci. Rep.">
        <title>A novel ammonia-oxidizing archaeon from wastewater treatment plant: Its enrichment, physiological and genomic characteristics.</title>
        <authorList>
            <person name="Li Y."/>
            <person name="Ding K."/>
            <person name="Wen X."/>
            <person name="Zhang B."/>
            <person name="Shen B."/>
            <person name="Yang Y."/>
        </authorList>
    </citation>
    <scope>NUCLEOTIDE SEQUENCE [LARGE SCALE GENOMIC DNA]</scope>
    <source>
        <strain evidence="6 7">SAT1</strain>
    </source>
</reference>
<gene>
    <name evidence="6" type="ORF">SU86_003880</name>
</gene>
<evidence type="ECO:0000256" key="5">
    <source>
        <dbReference type="ARBA" id="ARBA00035383"/>
    </source>
</evidence>
<dbReference type="Proteomes" id="UP000266745">
    <property type="component" value="Chromosome"/>
</dbReference>
<evidence type="ECO:0000256" key="3">
    <source>
        <dbReference type="ARBA" id="ARBA00022980"/>
    </source>
</evidence>
<dbReference type="GeneID" id="24875532"/>
<evidence type="ECO:0000256" key="2">
    <source>
        <dbReference type="ARBA" id="ARBA00022884"/>
    </source>
</evidence>
<dbReference type="STRING" id="1603555.SU86_003880"/>
<dbReference type="GO" id="GO:1990904">
    <property type="term" value="C:ribonucleoprotein complex"/>
    <property type="evidence" value="ECO:0007669"/>
    <property type="project" value="UniProtKB-KW"/>
</dbReference>
<evidence type="ECO:0000313" key="6">
    <source>
        <dbReference type="EMBL" id="AJZ75649.1"/>
    </source>
</evidence>
<accession>A0A3G1B6H9</accession>
<evidence type="ECO:0000256" key="4">
    <source>
        <dbReference type="ARBA" id="ARBA00023274"/>
    </source>
</evidence>
<keyword evidence="3 6" id="KW-0689">Ribosomal protein</keyword>
<dbReference type="GO" id="GO:0003723">
    <property type="term" value="F:RNA binding"/>
    <property type="evidence" value="ECO:0007669"/>
    <property type="project" value="UniProtKB-KW"/>
</dbReference>
<keyword evidence="7" id="KW-1185">Reference proteome</keyword>
<dbReference type="InterPro" id="IPR011332">
    <property type="entry name" value="Ribosomal_zn-bd"/>
</dbReference>
<dbReference type="KEGG" id="tah:SU86_003880"/>
<dbReference type="AlphaFoldDB" id="A0A3G1B6H9"/>
<dbReference type="GO" id="GO:0003735">
    <property type="term" value="F:structural constituent of ribosome"/>
    <property type="evidence" value="ECO:0007669"/>
    <property type="project" value="InterPro"/>
</dbReference>
<keyword evidence="2" id="KW-0694">RNA-binding</keyword>
<evidence type="ECO:0000313" key="7">
    <source>
        <dbReference type="Proteomes" id="UP000266745"/>
    </source>
</evidence>
<comment type="similarity">
    <text evidence="1">Belongs to the eukaryotic ribosomal protein eL43 family.</text>
</comment>
<protein>
    <recommendedName>
        <fullName evidence="5">50S ribosomal protein L37Ae</fullName>
    </recommendedName>
</protein>
<dbReference type="GO" id="GO:0005840">
    <property type="term" value="C:ribosome"/>
    <property type="evidence" value="ECO:0007669"/>
    <property type="project" value="UniProtKB-KW"/>
</dbReference>
<dbReference type="EMBL" id="CP011097">
    <property type="protein sequence ID" value="AJZ75649.1"/>
    <property type="molecule type" value="Genomic_DNA"/>
</dbReference>
<name>A0A3G1B6H9_9ARCH</name>
<dbReference type="Gene3D" id="2.20.25.30">
    <property type="match status" value="1"/>
</dbReference>